<reference evidence="10 11" key="1">
    <citation type="journal article" date="2015" name="Genome Biol. Evol.">
        <title>Comparative Genomics of a Bacterivorous Green Alga Reveals Evolutionary Causalities and Consequences of Phago-Mixotrophic Mode of Nutrition.</title>
        <authorList>
            <person name="Burns J.A."/>
            <person name="Paasch A."/>
            <person name="Narechania A."/>
            <person name="Kim E."/>
        </authorList>
    </citation>
    <scope>NUCLEOTIDE SEQUENCE [LARGE SCALE GENOMIC DNA]</scope>
    <source>
        <strain evidence="10 11">PLY_AMNH</strain>
    </source>
</reference>
<dbReference type="PANTHER" id="PTHR43292:SF3">
    <property type="entry name" value="ACYL-COA DEHYDROGENASE FADE29"/>
    <property type="match status" value="1"/>
</dbReference>
<accession>A0AAE0GYM8</accession>
<evidence type="ECO:0000256" key="3">
    <source>
        <dbReference type="ARBA" id="ARBA00022630"/>
    </source>
</evidence>
<dbReference type="PANTHER" id="PTHR43292">
    <property type="entry name" value="ACYL-COA DEHYDROGENASE"/>
    <property type="match status" value="1"/>
</dbReference>
<dbReference type="InterPro" id="IPR009100">
    <property type="entry name" value="AcylCoA_DH/oxidase_NM_dom_sf"/>
</dbReference>
<evidence type="ECO:0000256" key="4">
    <source>
        <dbReference type="ARBA" id="ARBA00022827"/>
    </source>
</evidence>
<evidence type="ECO:0000259" key="9">
    <source>
        <dbReference type="Pfam" id="PF02771"/>
    </source>
</evidence>
<keyword evidence="4 6" id="KW-0274">FAD</keyword>
<keyword evidence="11" id="KW-1185">Reference proteome</keyword>
<dbReference type="InterPro" id="IPR036250">
    <property type="entry name" value="AcylCo_DH-like_C"/>
</dbReference>
<keyword evidence="3 6" id="KW-0285">Flavoprotein</keyword>
<evidence type="ECO:0000256" key="6">
    <source>
        <dbReference type="RuleBase" id="RU362125"/>
    </source>
</evidence>
<evidence type="ECO:0000313" key="10">
    <source>
        <dbReference type="EMBL" id="KAK3286620.1"/>
    </source>
</evidence>
<feature type="domain" description="Acyl-CoA dehydrogenase/oxidase C-terminal" evidence="7">
    <location>
        <begin position="499"/>
        <end position="638"/>
    </location>
</feature>
<feature type="domain" description="Acyl-CoA dehydrogenase/oxidase N-terminal" evidence="9">
    <location>
        <begin position="10"/>
        <end position="122"/>
    </location>
</feature>
<dbReference type="FunFam" id="2.40.110.10:FF:000011">
    <property type="entry name" value="Acyl-CoA dehydrogenase FadE34"/>
    <property type="match status" value="1"/>
</dbReference>
<dbReference type="GO" id="GO:0005886">
    <property type="term" value="C:plasma membrane"/>
    <property type="evidence" value="ECO:0007669"/>
    <property type="project" value="TreeGrafter"/>
</dbReference>
<dbReference type="GO" id="GO:0050660">
    <property type="term" value="F:flavin adenine dinucleotide binding"/>
    <property type="evidence" value="ECO:0007669"/>
    <property type="project" value="InterPro"/>
</dbReference>
<dbReference type="InterPro" id="IPR037069">
    <property type="entry name" value="AcylCoA_DH/ox_N_sf"/>
</dbReference>
<organism evidence="10 11">
    <name type="scientific">Cymbomonas tetramitiformis</name>
    <dbReference type="NCBI Taxonomy" id="36881"/>
    <lineage>
        <taxon>Eukaryota</taxon>
        <taxon>Viridiplantae</taxon>
        <taxon>Chlorophyta</taxon>
        <taxon>Pyramimonadophyceae</taxon>
        <taxon>Pyramimonadales</taxon>
        <taxon>Pyramimonadaceae</taxon>
        <taxon>Cymbomonas</taxon>
    </lineage>
</organism>
<feature type="domain" description="Acyl-CoA oxidase/dehydrogenase middle" evidence="8">
    <location>
        <begin position="126"/>
        <end position="220"/>
    </location>
</feature>
<dbReference type="CDD" id="cd00567">
    <property type="entry name" value="ACAD"/>
    <property type="match status" value="1"/>
</dbReference>
<evidence type="ECO:0000256" key="5">
    <source>
        <dbReference type="ARBA" id="ARBA00023002"/>
    </source>
</evidence>
<comment type="similarity">
    <text evidence="2 6">Belongs to the acyl-CoA dehydrogenase family.</text>
</comment>
<dbReference type="InterPro" id="IPR006091">
    <property type="entry name" value="Acyl-CoA_Oxase/DH_mid-dom"/>
</dbReference>
<dbReference type="Pfam" id="PF00441">
    <property type="entry name" value="Acyl-CoA_dh_1"/>
    <property type="match status" value="2"/>
</dbReference>
<feature type="domain" description="Acyl-CoA dehydrogenase/oxidase C-terminal" evidence="7">
    <location>
        <begin position="232"/>
        <end position="386"/>
    </location>
</feature>
<evidence type="ECO:0000313" key="11">
    <source>
        <dbReference type="Proteomes" id="UP001190700"/>
    </source>
</evidence>
<dbReference type="Pfam" id="PF02770">
    <property type="entry name" value="Acyl-CoA_dh_M"/>
    <property type="match status" value="1"/>
</dbReference>
<dbReference type="Pfam" id="PF02771">
    <property type="entry name" value="Acyl-CoA_dh_N"/>
    <property type="match status" value="1"/>
</dbReference>
<dbReference type="Proteomes" id="UP001190700">
    <property type="component" value="Unassembled WGS sequence"/>
</dbReference>
<comment type="caution">
    <text evidence="10">The sequence shown here is derived from an EMBL/GenBank/DDBJ whole genome shotgun (WGS) entry which is preliminary data.</text>
</comment>
<dbReference type="InterPro" id="IPR052161">
    <property type="entry name" value="Mycobact_Acyl-CoA_DH"/>
</dbReference>
<sequence length="647" mass="70398">MDLAYGPAYETFRQEVKDFLASNKDKVPKGLGAAGRPSPEACAWQQLLIKHGYAARTIPKEYGGYGAEPDILQSRIIAEEFSAARVPAGIQNQGISMLVPTLLELGTEEQKKKWVEPTLRGDVVWCQGYSEPGSGSDLASLQTKGVVDGDDFVINGQKIWTSTAHEADMIFCLVRTEPEKPKHEGISYLIFSMATPGIEVRPLKTMTGHAEFNETFFTDVRVPTSQIVGERGQGWFVANATLKHERGMLGDPAAMETRFQALVDLMETETLDGQRAIDNPIFLDRLLKLQAELAAMKFNGLRLLTSAAKAENPGLARLVVKLQSCEVTHAISALAIDVMGELGVLYDDSPYVRSHGSWQWGYMFQLGLIIGGGTAQIQKNIISERGLGSEAQKQNWLPKIAAGEVIAGVGVTERVGARENDGVDASQGKLSGKALFVIDWSKADVYIVADRDNGLHLVAPDAPGLSRRALKTIDKTRSVGELVFDNVVSELLPGANADVVARMLDAGRIMLAADTLGAGQMMIEKAVVYAGERKQFGRVIGSFQAVKHMCAEMAAALEPCRSLVWYAAYAMDQVPDDARLMACHAKGHLSEVGRFVARTATEVHGGMGFTDLLGLHYWFKRIGLDRQLLGGPEQIRLEAARLQGWAA</sequence>
<dbReference type="InterPro" id="IPR009075">
    <property type="entry name" value="AcylCo_DH/oxidase_C"/>
</dbReference>
<evidence type="ECO:0000259" key="7">
    <source>
        <dbReference type="Pfam" id="PF00441"/>
    </source>
</evidence>
<evidence type="ECO:0000256" key="1">
    <source>
        <dbReference type="ARBA" id="ARBA00001974"/>
    </source>
</evidence>
<comment type="cofactor">
    <cofactor evidence="1 6">
        <name>FAD</name>
        <dbReference type="ChEBI" id="CHEBI:57692"/>
    </cofactor>
</comment>
<dbReference type="AlphaFoldDB" id="A0AAE0GYM8"/>
<name>A0AAE0GYM8_9CHLO</name>
<gene>
    <name evidence="10" type="ORF">CYMTET_5846</name>
</gene>
<dbReference type="SUPFAM" id="SSF56645">
    <property type="entry name" value="Acyl-CoA dehydrogenase NM domain-like"/>
    <property type="match status" value="2"/>
</dbReference>
<dbReference type="SUPFAM" id="SSF47203">
    <property type="entry name" value="Acyl-CoA dehydrogenase C-terminal domain-like"/>
    <property type="match status" value="2"/>
</dbReference>
<dbReference type="Gene3D" id="2.40.110.10">
    <property type="entry name" value="Butyryl-CoA Dehydrogenase, subunit A, domain 2"/>
    <property type="match status" value="1"/>
</dbReference>
<evidence type="ECO:0000256" key="2">
    <source>
        <dbReference type="ARBA" id="ARBA00009347"/>
    </source>
</evidence>
<dbReference type="InterPro" id="IPR046373">
    <property type="entry name" value="Acyl-CoA_Oxase/DH_mid-dom_sf"/>
</dbReference>
<dbReference type="Gene3D" id="1.10.540.10">
    <property type="entry name" value="Acyl-CoA dehydrogenase/oxidase, N-terminal domain"/>
    <property type="match status" value="1"/>
</dbReference>
<dbReference type="GO" id="GO:0016627">
    <property type="term" value="F:oxidoreductase activity, acting on the CH-CH group of donors"/>
    <property type="evidence" value="ECO:0007669"/>
    <property type="project" value="InterPro"/>
</dbReference>
<evidence type="ECO:0008006" key="12">
    <source>
        <dbReference type="Google" id="ProtNLM"/>
    </source>
</evidence>
<dbReference type="InterPro" id="IPR013786">
    <property type="entry name" value="AcylCoA_DH/ox_N"/>
</dbReference>
<dbReference type="EMBL" id="LGRX02001216">
    <property type="protein sequence ID" value="KAK3286620.1"/>
    <property type="molecule type" value="Genomic_DNA"/>
</dbReference>
<protein>
    <recommendedName>
        <fullName evidence="12">Acyl-CoA dehydrogenase</fullName>
    </recommendedName>
</protein>
<keyword evidence="5 6" id="KW-0560">Oxidoreductase</keyword>
<evidence type="ECO:0000259" key="8">
    <source>
        <dbReference type="Pfam" id="PF02770"/>
    </source>
</evidence>
<proteinExistence type="inferred from homology"/>
<dbReference type="Gene3D" id="1.20.140.10">
    <property type="entry name" value="Butyryl-CoA Dehydrogenase, subunit A, domain 3"/>
    <property type="match status" value="2"/>
</dbReference>